<gene>
    <name evidence="1" type="ORF">DPMN_170266</name>
</gene>
<comment type="caution">
    <text evidence="1">The sequence shown here is derived from an EMBL/GenBank/DDBJ whole genome shotgun (WGS) entry which is preliminary data.</text>
</comment>
<protein>
    <submittedName>
        <fullName evidence="1">Uncharacterized protein</fullName>
    </submittedName>
</protein>
<organism evidence="1 2">
    <name type="scientific">Dreissena polymorpha</name>
    <name type="common">Zebra mussel</name>
    <name type="synonym">Mytilus polymorpha</name>
    <dbReference type="NCBI Taxonomy" id="45954"/>
    <lineage>
        <taxon>Eukaryota</taxon>
        <taxon>Metazoa</taxon>
        <taxon>Spiralia</taxon>
        <taxon>Lophotrochozoa</taxon>
        <taxon>Mollusca</taxon>
        <taxon>Bivalvia</taxon>
        <taxon>Autobranchia</taxon>
        <taxon>Heteroconchia</taxon>
        <taxon>Euheterodonta</taxon>
        <taxon>Imparidentia</taxon>
        <taxon>Neoheterodontei</taxon>
        <taxon>Myida</taxon>
        <taxon>Dreissenoidea</taxon>
        <taxon>Dreissenidae</taxon>
        <taxon>Dreissena</taxon>
    </lineage>
</organism>
<dbReference type="AlphaFoldDB" id="A0A9D4DZ51"/>
<proteinExistence type="predicted"/>
<dbReference type="EMBL" id="JAIWYP010000009">
    <property type="protein sequence ID" value="KAH3769019.1"/>
    <property type="molecule type" value="Genomic_DNA"/>
</dbReference>
<keyword evidence="2" id="KW-1185">Reference proteome</keyword>
<dbReference type="Proteomes" id="UP000828390">
    <property type="component" value="Unassembled WGS sequence"/>
</dbReference>
<evidence type="ECO:0000313" key="1">
    <source>
        <dbReference type="EMBL" id="KAH3769019.1"/>
    </source>
</evidence>
<name>A0A9D4DZ51_DREPO</name>
<sequence length="120" mass="13761">MSKNGPEQYHTNRKIIGKTVLIEFHEKGNIVESRVSTGFFFNLTNFEIGDIIFHIKGNICVVIGANDLTKFHKDCAINVTARRRSNSCLNREIGDHLRLFQDSHEFTPNSHEFTPNSRDI</sequence>
<evidence type="ECO:0000313" key="2">
    <source>
        <dbReference type="Proteomes" id="UP000828390"/>
    </source>
</evidence>
<reference evidence="1" key="1">
    <citation type="journal article" date="2019" name="bioRxiv">
        <title>The Genome of the Zebra Mussel, Dreissena polymorpha: A Resource for Invasive Species Research.</title>
        <authorList>
            <person name="McCartney M.A."/>
            <person name="Auch B."/>
            <person name="Kono T."/>
            <person name="Mallez S."/>
            <person name="Zhang Y."/>
            <person name="Obille A."/>
            <person name="Becker A."/>
            <person name="Abrahante J.E."/>
            <person name="Garbe J."/>
            <person name="Badalamenti J.P."/>
            <person name="Herman A."/>
            <person name="Mangelson H."/>
            <person name="Liachko I."/>
            <person name="Sullivan S."/>
            <person name="Sone E.D."/>
            <person name="Koren S."/>
            <person name="Silverstein K.A.T."/>
            <person name="Beckman K.B."/>
            <person name="Gohl D.M."/>
        </authorList>
    </citation>
    <scope>NUCLEOTIDE SEQUENCE</scope>
    <source>
        <strain evidence="1">Duluth1</strain>
        <tissue evidence="1">Whole animal</tissue>
    </source>
</reference>
<accession>A0A9D4DZ51</accession>
<reference evidence="1" key="2">
    <citation type="submission" date="2020-11" db="EMBL/GenBank/DDBJ databases">
        <authorList>
            <person name="McCartney M.A."/>
            <person name="Auch B."/>
            <person name="Kono T."/>
            <person name="Mallez S."/>
            <person name="Becker A."/>
            <person name="Gohl D.M."/>
            <person name="Silverstein K.A.T."/>
            <person name="Koren S."/>
            <person name="Bechman K.B."/>
            <person name="Herman A."/>
            <person name="Abrahante J.E."/>
            <person name="Garbe J."/>
        </authorList>
    </citation>
    <scope>NUCLEOTIDE SEQUENCE</scope>
    <source>
        <strain evidence="1">Duluth1</strain>
        <tissue evidence="1">Whole animal</tissue>
    </source>
</reference>